<organism evidence="1 2">
    <name type="scientific">Coleofasciculus chthonoplastes PCC 7420</name>
    <dbReference type="NCBI Taxonomy" id="118168"/>
    <lineage>
        <taxon>Bacteria</taxon>
        <taxon>Bacillati</taxon>
        <taxon>Cyanobacteriota</taxon>
        <taxon>Cyanophyceae</taxon>
        <taxon>Coleofasciculales</taxon>
        <taxon>Coleofasciculaceae</taxon>
        <taxon>Coleofasciculus</taxon>
    </lineage>
</organism>
<dbReference type="EMBL" id="DS989843">
    <property type="protein sequence ID" value="EDX77776.1"/>
    <property type="molecule type" value="Genomic_DNA"/>
</dbReference>
<reference evidence="1 2" key="1">
    <citation type="submission" date="2008-07" db="EMBL/GenBank/DDBJ databases">
        <authorList>
            <person name="Tandeau de Marsac N."/>
            <person name="Ferriera S."/>
            <person name="Johnson J."/>
            <person name="Kravitz S."/>
            <person name="Beeson K."/>
            <person name="Sutton G."/>
            <person name="Rogers Y.-H."/>
            <person name="Friedman R."/>
            <person name="Frazier M."/>
            <person name="Venter J.C."/>
        </authorList>
    </citation>
    <scope>NUCLEOTIDE SEQUENCE [LARGE SCALE GENOMIC DNA]</scope>
    <source>
        <strain evidence="1 2">PCC 7420</strain>
    </source>
</reference>
<keyword evidence="2" id="KW-1185">Reference proteome</keyword>
<evidence type="ECO:0000313" key="1">
    <source>
        <dbReference type="EMBL" id="EDX77776.1"/>
    </source>
</evidence>
<sequence>MFFEIKLIAANGECFAVEALLDTGFTTGWLALNAQDIEALQWSAIAYEIDMTTARGNELFDLYAGTVMIDNQEFTIPVHVGEGLPDILIGSQWLDSIELIVKKRKGILTLEVLERE</sequence>
<gene>
    <name evidence="1" type="ORF">MC7420_3100</name>
</gene>
<dbReference type="Proteomes" id="UP000003835">
    <property type="component" value="Unassembled WGS sequence"/>
</dbReference>
<dbReference type="AlphaFoldDB" id="B4VK27"/>
<protein>
    <recommendedName>
        <fullName evidence="3">Aspartyl protease</fullName>
    </recommendedName>
</protein>
<dbReference type="HOGENOM" id="CLU_164711_0_0_3"/>
<accession>B4VK27</accession>
<dbReference type="eggNOG" id="COG5550">
    <property type="taxonomic scope" value="Bacteria"/>
</dbReference>
<proteinExistence type="predicted"/>
<name>B4VK27_9CYAN</name>
<evidence type="ECO:0000313" key="2">
    <source>
        <dbReference type="Proteomes" id="UP000003835"/>
    </source>
</evidence>
<evidence type="ECO:0008006" key="3">
    <source>
        <dbReference type="Google" id="ProtNLM"/>
    </source>
</evidence>